<keyword evidence="5 13" id="KW-0235">DNA replication</keyword>
<dbReference type="PANTHER" id="PTHR32182">
    <property type="entry name" value="DNA REPLICATION AND REPAIR PROTEIN RECF"/>
    <property type="match status" value="1"/>
</dbReference>
<dbReference type="GO" id="GO:0005524">
    <property type="term" value="F:ATP binding"/>
    <property type="evidence" value="ECO:0007669"/>
    <property type="project" value="UniProtKB-UniRule"/>
</dbReference>
<proteinExistence type="inferred from homology"/>
<dbReference type="AlphaFoldDB" id="A0A150H5R5"/>
<evidence type="ECO:0000256" key="10">
    <source>
        <dbReference type="ARBA" id="ARBA00023204"/>
    </source>
</evidence>
<dbReference type="GO" id="GO:0009432">
    <property type="term" value="P:SOS response"/>
    <property type="evidence" value="ECO:0007669"/>
    <property type="project" value="UniProtKB-UniRule"/>
</dbReference>
<evidence type="ECO:0000256" key="14">
    <source>
        <dbReference type="RuleBase" id="RU000578"/>
    </source>
</evidence>
<dbReference type="RefSeq" id="WP_062022827.1">
    <property type="nucleotide sequence ID" value="NZ_LQQC01000012.1"/>
</dbReference>
<comment type="caution">
    <text evidence="13">Lacks conserved residue(s) required for the propagation of feature annotation.</text>
</comment>
<dbReference type="InterPro" id="IPR001238">
    <property type="entry name" value="DNA-binding_RecF"/>
</dbReference>
<feature type="domain" description="RecF/RecN/SMC N-terminal" evidence="15">
    <location>
        <begin position="3"/>
        <end position="374"/>
    </location>
</feature>
<evidence type="ECO:0000256" key="12">
    <source>
        <dbReference type="ARBA" id="ARBA00025401"/>
    </source>
</evidence>
<dbReference type="Pfam" id="PF02463">
    <property type="entry name" value="SMC_N"/>
    <property type="match status" value="1"/>
</dbReference>
<dbReference type="Gene3D" id="3.40.50.300">
    <property type="entry name" value="P-loop containing nucleotide triphosphate hydrolases"/>
    <property type="match status" value="1"/>
</dbReference>
<comment type="function">
    <text evidence="12 13 14">The RecF protein is involved in DNA metabolism; it is required for DNA replication and normal SOS inducibility. RecF binds preferentially to single-stranded, linear DNA. It also seems to bind ATP.</text>
</comment>
<dbReference type="Proteomes" id="UP000243589">
    <property type="component" value="Unassembled WGS sequence"/>
</dbReference>
<dbReference type="PANTHER" id="PTHR32182:SF0">
    <property type="entry name" value="DNA REPLICATION AND REPAIR PROTEIN RECF"/>
    <property type="match status" value="1"/>
</dbReference>
<evidence type="ECO:0000256" key="13">
    <source>
        <dbReference type="HAMAP-Rule" id="MF_00365"/>
    </source>
</evidence>
<keyword evidence="8 13" id="KW-0067">ATP-binding</keyword>
<evidence type="ECO:0000256" key="8">
    <source>
        <dbReference type="ARBA" id="ARBA00022840"/>
    </source>
</evidence>
<keyword evidence="9 13" id="KW-0238">DNA-binding</keyword>
<keyword evidence="7 13" id="KW-0227">DNA damage</keyword>
<sequence length="402" mass="43979">MWVSRLILDQFRSYSRLDLELAPGVTVFLAPNGWGKTNLVEALGYVSTLRSHRVTNDFPLVRTGSERAVVSALAHRGKRQVRVEVTIKAKGANTARINKQAVRVRELLGLLPAVVFAPEDLGLVKGEPAERRAYLDELLVALTPRYSAVIADFDRALKQRNALLKSLRKARYEERSGAADDPLRASLGLEATLEIWDHAFARAAAALVTGRLDLLDRLAEPLADDFARLAEDARPERRTAAATYASRVDYSVIDRSLPGAQQAMEDLILDELAKRRRVEIERGVTLVGPQRDDLDLHIGATPAKGYASHGESWSLALALRLASWRVLQANPDEPDDSPVLVLDDVFSELDGGRTRRLADIIQEAQQVLITTAVAAHIPKNLTGEIIDLTAGTSEGDQAGGQG</sequence>
<evidence type="ECO:0000313" key="16">
    <source>
        <dbReference type="EMBL" id="KXZ57393.1"/>
    </source>
</evidence>
<keyword evidence="11 13" id="KW-0742">SOS response</keyword>
<dbReference type="GO" id="GO:0003697">
    <property type="term" value="F:single-stranded DNA binding"/>
    <property type="evidence" value="ECO:0007669"/>
    <property type="project" value="UniProtKB-UniRule"/>
</dbReference>
<dbReference type="InterPro" id="IPR003395">
    <property type="entry name" value="RecF/RecN/SMC_N"/>
</dbReference>
<name>A0A150H5R5_9MICO</name>
<evidence type="ECO:0000256" key="9">
    <source>
        <dbReference type="ARBA" id="ARBA00023125"/>
    </source>
</evidence>
<comment type="similarity">
    <text evidence="2 13 14">Belongs to the RecF family.</text>
</comment>
<evidence type="ECO:0000259" key="15">
    <source>
        <dbReference type="Pfam" id="PF02463"/>
    </source>
</evidence>
<dbReference type="PROSITE" id="PS00617">
    <property type="entry name" value="RECF_1"/>
    <property type="match status" value="1"/>
</dbReference>
<dbReference type="PATRIC" id="fig|479117.4.peg.1899"/>
<evidence type="ECO:0000313" key="17">
    <source>
        <dbReference type="Proteomes" id="UP000243589"/>
    </source>
</evidence>
<evidence type="ECO:0000256" key="2">
    <source>
        <dbReference type="ARBA" id="ARBA00008016"/>
    </source>
</evidence>
<evidence type="ECO:0000256" key="4">
    <source>
        <dbReference type="ARBA" id="ARBA00022490"/>
    </source>
</evidence>
<dbReference type="Gene3D" id="1.20.1050.90">
    <property type="entry name" value="RecF/RecN/SMC, N-terminal domain"/>
    <property type="match status" value="1"/>
</dbReference>
<dbReference type="GO" id="GO:0006260">
    <property type="term" value="P:DNA replication"/>
    <property type="evidence" value="ECO:0007669"/>
    <property type="project" value="UniProtKB-UniRule"/>
</dbReference>
<dbReference type="HAMAP" id="MF_00365">
    <property type="entry name" value="RecF"/>
    <property type="match status" value="1"/>
</dbReference>
<evidence type="ECO:0000256" key="5">
    <source>
        <dbReference type="ARBA" id="ARBA00022705"/>
    </source>
</evidence>
<evidence type="ECO:0000256" key="1">
    <source>
        <dbReference type="ARBA" id="ARBA00004496"/>
    </source>
</evidence>
<dbReference type="EMBL" id="LQQC01000012">
    <property type="protein sequence ID" value="KXZ57393.1"/>
    <property type="molecule type" value="Genomic_DNA"/>
</dbReference>
<evidence type="ECO:0000256" key="3">
    <source>
        <dbReference type="ARBA" id="ARBA00020170"/>
    </source>
</evidence>
<gene>
    <name evidence="13 16" type="primary">recF</name>
    <name evidence="16" type="ORF">Bravens_01915</name>
</gene>
<dbReference type="NCBIfam" id="TIGR00611">
    <property type="entry name" value="recf"/>
    <property type="match status" value="1"/>
</dbReference>
<keyword evidence="6 13" id="KW-0547">Nucleotide-binding</keyword>
<comment type="caution">
    <text evidence="16">The sequence shown here is derived from an EMBL/GenBank/DDBJ whole genome shotgun (WGS) entry which is preliminary data.</text>
</comment>
<protein>
    <recommendedName>
        <fullName evidence="3 13">DNA replication and repair protein RecF</fullName>
    </recommendedName>
</protein>
<dbReference type="InterPro" id="IPR027417">
    <property type="entry name" value="P-loop_NTPase"/>
</dbReference>
<dbReference type="SUPFAM" id="SSF52540">
    <property type="entry name" value="P-loop containing nucleoside triphosphate hydrolases"/>
    <property type="match status" value="1"/>
</dbReference>
<dbReference type="GO" id="GO:0000731">
    <property type="term" value="P:DNA synthesis involved in DNA repair"/>
    <property type="evidence" value="ECO:0007669"/>
    <property type="project" value="TreeGrafter"/>
</dbReference>
<evidence type="ECO:0000256" key="7">
    <source>
        <dbReference type="ARBA" id="ARBA00022763"/>
    </source>
</evidence>
<evidence type="ECO:0000256" key="11">
    <source>
        <dbReference type="ARBA" id="ARBA00023236"/>
    </source>
</evidence>
<keyword evidence="4 13" id="KW-0963">Cytoplasm</keyword>
<keyword evidence="10 13" id="KW-0234">DNA repair</keyword>
<dbReference type="GO" id="GO:0006302">
    <property type="term" value="P:double-strand break repair"/>
    <property type="evidence" value="ECO:0007669"/>
    <property type="project" value="TreeGrafter"/>
</dbReference>
<dbReference type="GO" id="GO:0005737">
    <property type="term" value="C:cytoplasm"/>
    <property type="evidence" value="ECO:0007669"/>
    <property type="project" value="UniProtKB-SubCell"/>
</dbReference>
<reference evidence="16 17" key="1">
    <citation type="submission" date="2016-01" db="EMBL/GenBank/DDBJ databases">
        <title>Use of Whole Genome Sequencing to ascertain that Brevibacterium massiliense (Roux, Raoult 2009) is a later heterotypic synonym of Brevibacterium ravenspurgense (Mages 2008).</title>
        <authorList>
            <person name="Bernier A.-M."/>
            <person name="Burdz T."/>
            <person name="Huynh C."/>
            <person name="Pachecho A.L."/>
            <person name="Wiebe D."/>
            <person name="Bonner C."/>
            <person name="Bernard K."/>
        </authorList>
    </citation>
    <scope>NUCLEOTIDE SEQUENCE [LARGE SCALE GENOMIC DNA]</scope>
    <source>
        <strain evidence="16 17">CCUG56047</strain>
    </source>
</reference>
<keyword evidence="17" id="KW-1185">Reference proteome</keyword>
<evidence type="ECO:0000256" key="6">
    <source>
        <dbReference type="ARBA" id="ARBA00022741"/>
    </source>
</evidence>
<dbReference type="InterPro" id="IPR018078">
    <property type="entry name" value="DNA-binding_RecF_CS"/>
</dbReference>
<organism evidence="16 17">
    <name type="scientific">Brevibacterium ravenspurgense</name>
    <dbReference type="NCBI Taxonomy" id="479117"/>
    <lineage>
        <taxon>Bacteria</taxon>
        <taxon>Bacillati</taxon>
        <taxon>Actinomycetota</taxon>
        <taxon>Actinomycetes</taxon>
        <taxon>Micrococcales</taxon>
        <taxon>Brevibacteriaceae</taxon>
        <taxon>Brevibacterium</taxon>
    </lineage>
</organism>
<accession>A0A150H5R5</accession>
<dbReference type="InterPro" id="IPR042174">
    <property type="entry name" value="RecF_2"/>
</dbReference>
<dbReference type="PROSITE" id="PS00618">
    <property type="entry name" value="RECF_2"/>
    <property type="match status" value="1"/>
</dbReference>
<comment type="subcellular location">
    <subcellularLocation>
        <location evidence="1 13 14">Cytoplasm</location>
    </subcellularLocation>
</comment>